<keyword evidence="2" id="KW-1185">Reference proteome</keyword>
<proteinExistence type="predicted"/>
<name>A0A844D6J6_9BURK</name>
<accession>A0A844D6J6</accession>
<protein>
    <submittedName>
        <fullName evidence="1">Zinc chelation protein SecC</fullName>
    </submittedName>
</protein>
<sequence length="209" mass="23481">MSFPENSQLLTTTPAAITTEIVALCQGISPTTTPEYVEVRVEPAAEVNECFANVARKIDTDGGSIQHGWSIWQFGSWMVEAEFHAVWRNADGKLIDISPKPDGEARILFLPDPRRVYQGAPRDNVRRPLHQNKLIDDYINLAKKFYAMVFADKAGPISADPQKLMLMLECKELLKNMLQCGLSGEDRCGCESGKLYRNCHRKLAQTLRI</sequence>
<dbReference type="AlphaFoldDB" id="A0A844D6J6"/>
<evidence type="ECO:0000313" key="1">
    <source>
        <dbReference type="EMBL" id="MRW83746.1"/>
    </source>
</evidence>
<reference evidence="1 2" key="1">
    <citation type="submission" date="2019-11" db="EMBL/GenBank/DDBJ databases">
        <title>Novel species isolated from a subtropical stream in China.</title>
        <authorList>
            <person name="Lu H."/>
        </authorList>
    </citation>
    <scope>NUCLEOTIDE SEQUENCE [LARGE SCALE GENOMIC DNA]</scope>
    <source>
        <strain evidence="1 2">FT26W</strain>
    </source>
</reference>
<dbReference type="Proteomes" id="UP000439986">
    <property type="component" value="Unassembled WGS sequence"/>
</dbReference>
<comment type="caution">
    <text evidence="1">The sequence shown here is derived from an EMBL/GenBank/DDBJ whole genome shotgun (WGS) entry which is preliminary data.</text>
</comment>
<gene>
    <name evidence="1" type="ORF">GJ698_06515</name>
</gene>
<dbReference type="RefSeq" id="WP_154356807.1">
    <property type="nucleotide sequence ID" value="NZ_WKJL01000003.1"/>
</dbReference>
<dbReference type="EMBL" id="WKJL01000003">
    <property type="protein sequence ID" value="MRW83746.1"/>
    <property type="molecule type" value="Genomic_DNA"/>
</dbReference>
<organism evidence="1 2">
    <name type="scientific">Duganella aquatilis</name>
    <dbReference type="NCBI Taxonomy" id="2666082"/>
    <lineage>
        <taxon>Bacteria</taxon>
        <taxon>Pseudomonadati</taxon>
        <taxon>Pseudomonadota</taxon>
        <taxon>Betaproteobacteria</taxon>
        <taxon>Burkholderiales</taxon>
        <taxon>Oxalobacteraceae</taxon>
        <taxon>Telluria group</taxon>
        <taxon>Duganella</taxon>
    </lineage>
</organism>
<evidence type="ECO:0000313" key="2">
    <source>
        <dbReference type="Proteomes" id="UP000439986"/>
    </source>
</evidence>